<organism evidence="1 2">
    <name type="scientific">Holotrichia oblita</name>
    <name type="common">Chafer beetle</name>
    <dbReference type="NCBI Taxonomy" id="644536"/>
    <lineage>
        <taxon>Eukaryota</taxon>
        <taxon>Metazoa</taxon>
        <taxon>Ecdysozoa</taxon>
        <taxon>Arthropoda</taxon>
        <taxon>Hexapoda</taxon>
        <taxon>Insecta</taxon>
        <taxon>Pterygota</taxon>
        <taxon>Neoptera</taxon>
        <taxon>Endopterygota</taxon>
        <taxon>Coleoptera</taxon>
        <taxon>Polyphaga</taxon>
        <taxon>Scarabaeiformia</taxon>
        <taxon>Scarabaeidae</taxon>
        <taxon>Melolonthinae</taxon>
        <taxon>Holotrichia</taxon>
    </lineage>
</organism>
<dbReference type="Proteomes" id="UP001056778">
    <property type="component" value="Chromosome 9"/>
</dbReference>
<reference evidence="1" key="1">
    <citation type="submission" date="2022-04" db="EMBL/GenBank/DDBJ databases">
        <title>Chromosome-scale genome assembly of Holotrichia oblita Faldermann.</title>
        <authorList>
            <person name="Rongchong L."/>
        </authorList>
    </citation>
    <scope>NUCLEOTIDE SEQUENCE</scope>
    <source>
        <strain evidence="1">81SQS9</strain>
    </source>
</reference>
<comment type="caution">
    <text evidence="1">The sequence shown here is derived from an EMBL/GenBank/DDBJ whole genome shotgun (WGS) entry which is preliminary data.</text>
</comment>
<accession>A0ACB9SL85</accession>
<protein>
    <submittedName>
        <fullName evidence="1">Uncharacterized protein</fullName>
    </submittedName>
</protein>
<evidence type="ECO:0000313" key="2">
    <source>
        <dbReference type="Proteomes" id="UP001056778"/>
    </source>
</evidence>
<evidence type="ECO:0000313" key="1">
    <source>
        <dbReference type="EMBL" id="KAI4455767.1"/>
    </source>
</evidence>
<keyword evidence="2" id="KW-1185">Reference proteome</keyword>
<proteinExistence type="predicted"/>
<gene>
    <name evidence="1" type="ORF">MML48_9g00017269</name>
</gene>
<sequence length="230" mass="26186">MEDGVILVDDVHIVPLFDPSHLLKSIRNNLLTKDLSFYKENKKFIAKWDHIISAYTIDRSYNIGILKKLNDFHVIPNKIKKMKVSCCTQVFSKTVAAAFKLCAMFNAGDKTGSTVVPAEALDTCELISFLDQVFDSVNCTLTSSVAGKELKKAVSRHSSHAEFWRKSIDVFRSMEFVPRKSEDRKHPSVLKGWTRPLQGFLHIRRQLLSLGVVKFSSRAFNQDPIENFFC</sequence>
<name>A0ACB9SL85_HOLOL</name>
<dbReference type="EMBL" id="CM043023">
    <property type="protein sequence ID" value="KAI4455767.1"/>
    <property type="molecule type" value="Genomic_DNA"/>
</dbReference>